<sequence>MLAEIPTLPVFPADRHGEQWIRGAARILRWLGEHPGPGWQQRWTAAEGNRYEWIDPLCAREGLSPWAGKDALRRGLVGLLLCRAILPSYDFIRRYRPCALLSHTQQVVSPALFARLGREAQVMGLSGRQQGETLALIARVVLVTGKTVEQLAPDDLFEIRSYYLDARSHVPLGIYPAWDLLRTVGVLDIQVAMRTALRAGPRPTAELVDLYHVRSPVIRGVLIRYLDERRPGMDYGSFRALVTVLAGRFWADIEAHHPGIDTLALPFEVADAWKQRLMFTSRPSDQGRPRKRHLDLLTLVRAFYLDIQEWALDDAFWVPFAAPSPVRKGDTDGMAKLKRQVTAQIHQRIRERLPHLPVLVDTAETHLDTQTTLLATANTTPVGEVFDHAGRSYRRTLRVSHTLTARHHGTVATLVTDLTTGGLVDLTRAEDEAFWTWAIVETLRHTGVRIEELLELTHLALSTYRLPDTGQIVPLLQIVPSKNDEERLLLVSPELASVLATIITRLRDAHGTIPLVARYDGAERVTGPPLPHLFQRKIGHRHEVINVNTVQKLLKNLMARTGLRDAAGAPLRYTAHDFRRIFVTEAVAAGLPVHIAARVLGHHQLTTTQAYLAVFQDDLIRAYQAFLTRRRAVRPAEEYREPTDVEWDEFQQHFELRKVELGTCARPYGTGCKHEHACIRCPMLRVEPAQRRRLEQIIINLTARIDEARTNGWLGEVEGLQHSLTAAKTKLAGIDRTARAARSSTADLGIPTISTPHRE</sequence>
<evidence type="ECO:0000259" key="2">
    <source>
        <dbReference type="PROSITE" id="PS51898"/>
    </source>
</evidence>
<evidence type="ECO:0000256" key="1">
    <source>
        <dbReference type="ARBA" id="ARBA00023172"/>
    </source>
</evidence>
<evidence type="ECO:0000313" key="3">
    <source>
        <dbReference type="EMBL" id="KLL09670.1"/>
    </source>
</evidence>
<dbReference type="InterPro" id="IPR011010">
    <property type="entry name" value="DNA_brk_join_enz"/>
</dbReference>
<dbReference type="Proteomes" id="UP000035425">
    <property type="component" value="Unassembled WGS sequence"/>
</dbReference>
<dbReference type="SUPFAM" id="SSF56349">
    <property type="entry name" value="DNA breaking-rejoining enzymes"/>
    <property type="match status" value="1"/>
</dbReference>
<dbReference type="InterPro" id="IPR013762">
    <property type="entry name" value="Integrase-like_cat_sf"/>
</dbReference>
<name>A0ABR5EYY3_9ACTN</name>
<keyword evidence="1" id="KW-0233">DNA recombination</keyword>
<proteinExistence type="predicted"/>
<comment type="caution">
    <text evidence="3">The sequence shown here is derived from an EMBL/GenBank/DDBJ whole genome shotgun (WGS) entry which is preliminary data.</text>
</comment>
<reference evidence="3 4" key="1">
    <citation type="submission" date="2014-12" db="EMBL/GenBank/DDBJ databases">
        <title>Frankia sp. BMG5.1 draft genome.</title>
        <authorList>
            <person name="Gtari M."/>
            <person name="Ghodhbane-Gtari F."/>
            <person name="Nouioui I."/>
            <person name="Ktari A."/>
            <person name="Hezbri K."/>
            <person name="Mimouni W."/>
            <person name="Sbissi I."/>
            <person name="Ayari A."/>
            <person name="Yamanaka T."/>
            <person name="Normand P."/>
            <person name="Tisa L.S."/>
            <person name="Boudabous A."/>
        </authorList>
    </citation>
    <scope>NUCLEOTIDE SEQUENCE [LARGE SCALE GENOMIC DNA]</scope>
    <source>
        <strain evidence="3 4">BMG5.1</strain>
    </source>
</reference>
<feature type="domain" description="Tyr recombinase" evidence="2">
    <location>
        <begin position="413"/>
        <end position="624"/>
    </location>
</feature>
<organism evidence="3 4">
    <name type="scientific">Protofrankia coriariae</name>
    <dbReference type="NCBI Taxonomy" id="1562887"/>
    <lineage>
        <taxon>Bacteria</taxon>
        <taxon>Bacillati</taxon>
        <taxon>Actinomycetota</taxon>
        <taxon>Actinomycetes</taxon>
        <taxon>Frankiales</taxon>
        <taxon>Frankiaceae</taxon>
        <taxon>Protofrankia</taxon>
    </lineage>
</organism>
<accession>A0ABR5EYY3</accession>
<dbReference type="Gene3D" id="1.10.443.10">
    <property type="entry name" value="Intergrase catalytic core"/>
    <property type="match status" value="1"/>
</dbReference>
<dbReference type="EMBL" id="JWIO01000067">
    <property type="protein sequence ID" value="KLL09670.1"/>
    <property type="molecule type" value="Genomic_DNA"/>
</dbReference>
<gene>
    <name evidence="3" type="ORF">FrCorBMG51_23260</name>
</gene>
<dbReference type="CDD" id="cd00397">
    <property type="entry name" value="DNA_BRE_C"/>
    <property type="match status" value="1"/>
</dbReference>
<keyword evidence="4" id="KW-1185">Reference proteome</keyword>
<dbReference type="InterPro" id="IPR002104">
    <property type="entry name" value="Integrase_catalytic"/>
</dbReference>
<evidence type="ECO:0000313" key="4">
    <source>
        <dbReference type="Proteomes" id="UP000035425"/>
    </source>
</evidence>
<dbReference type="PROSITE" id="PS51898">
    <property type="entry name" value="TYR_RECOMBINASE"/>
    <property type="match status" value="1"/>
</dbReference>
<protein>
    <submittedName>
        <fullName evidence="3">Integrase</fullName>
    </submittedName>
</protein>
<dbReference type="Pfam" id="PF00589">
    <property type="entry name" value="Phage_integrase"/>
    <property type="match status" value="1"/>
</dbReference>